<proteinExistence type="predicted"/>
<dbReference type="Proteomes" id="UP000030671">
    <property type="component" value="Unassembled WGS sequence"/>
</dbReference>
<dbReference type="HOGENOM" id="CLU_2004221_0_0_1"/>
<keyword evidence="3" id="KW-1185">Reference proteome</keyword>
<evidence type="ECO:0000313" key="3">
    <source>
        <dbReference type="Proteomes" id="UP000030671"/>
    </source>
</evidence>
<sequence length="124" mass="14804">MRWGWGRGLSRMMWRWRRGWRRSCITGVRALWRRERRRRRRSYISRMMQRWRRQRRRRRTSRSLSKRLVNIAGDQVASHEGSAIEVKLAAGQGSGHRSGTHDASCRKHAGEGDESHQSEHVDKV</sequence>
<dbReference type="InParanoid" id="W4KGC8"/>
<evidence type="ECO:0000313" key="2">
    <source>
        <dbReference type="EMBL" id="ETW84892.1"/>
    </source>
</evidence>
<dbReference type="EMBL" id="KI925456">
    <property type="protein sequence ID" value="ETW84892.1"/>
    <property type="molecule type" value="Genomic_DNA"/>
</dbReference>
<dbReference type="RefSeq" id="XP_009544517.1">
    <property type="nucleotide sequence ID" value="XM_009546222.1"/>
</dbReference>
<feature type="compositionally biased region" description="Basic and acidic residues" evidence="1">
    <location>
        <begin position="99"/>
        <end position="124"/>
    </location>
</feature>
<evidence type="ECO:0000256" key="1">
    <source>
        <dbReference type="SAM" id="MobiDB-lite"/>
    </source>
</evidence>
<organism evidence="2 3">
    <name type="scientific">Heterobasidion irregulare (strain TC 32-1)</name>
    <dbReference type="NCBI Taxonomy" id="747525"/>
    <lineage>
        <taxon>Eukaryota</taxon>
        <taxon>Fungi</taxon>
        <taxon>Dikarya</taxon>
        <taxon>Basidiomycota</taxon>
        <taxon>Agaricomycotina</taxon>
        <taxon>Agaricomycetes</taxon>
        <taxon>Russulales</taxon>
        <taxon>Bondarzewiaceae</taxon>
        <taxon>Heterobasidion</taxon>
        <taxon>Heterobasidion annosum species complex</taxon>
    </lineage>
</organism>
<accession>W4KGC8</accession>
<protein>
    <submittedName>
        <fullName evidence="2">Uncharacterized protein</fullName>
    </submittedName>
</protein>
<feature type="region of interest" description="Disordered" evidence="1">
    <location>
        <begin position="90"/>
        <end position="124"/>
    </location>
</feature>
<name>W4KGC8_HETIT</name>
<dbReference type="GeneID" id="20672708"/>
<dbReference type="AlphaFoldDB" id="W4KGC8"/>
<reference evidence="2 3" key="1">
    <citation type="journal article" date="2012" name="New Phytol.">
        <title>Insight into trade-off between wood decay and parasitism from the genome of a fungal forest pathogen.</title>
        <authorList>
            <person name="Olson A."/>
            <person name="Aerts A."/>
            <person name="Asiegbu F."/>
            <person name="Belbahri L."/>
            <person name="Bouzid O."/>
            <person name="Broberg A."/>
            <person name="Canback B."/>
            <person name="Coutinho P.M."/>
            <person name="Cullen D."/>
            <person name="Dalman K."/>
            <person name="Deflorio G."/>
            <person name="van Diepen L.T."/>
            <person name="Dunand C."/>
            <person name="Duplessis S."/>
            <person name="Durling M."/>
            <person name="Gonthier P."/>
            <person name="Grimwood J."/>
            <person name="Fossdal C.G."/>
            <person name="Hansson D."/>
            <person name="Henrissat B."/>
            <person name="Hietala A."/>
            <person name="Himmelstrand K."/>
            <person name="Hoffmeister D."/>
            <person name="Hogberg N."/>
            <person name="James T.Y."/>
            <person name="Karlsson M."/>
            <person name="Kohler A."/>
            <person name="Kues U."/>
            <person name="Lee Y.H."/>
            <person name="Lin Y.C."/>
            <person name="Lind M."/>
            <person name="Lindquist E."/>
            <person name="Lombard V."/>
            <person name="Lucas S."/>
            <person name="Lunden K."/>
            <person name="Morin E."/>
            <person name="Murat C."/>
            <person name="Park J."/>
            <person name="Raffaello T."/>
            <person name="Rouze P."/>
            <person name="Salamov A."/>
            <person name="Schmutz J."/>
            <person name="Solheim H."/>
            <person name="Stahlberg J."/>
            <person name="Velez H."/>
            <person name="de Vries R.P."/>
            <person name="Wiebenga A."/>
            <person name="Woodward S."/>
            <person name="Yakovlev I."/>
            <person name="Garbelotto M."/>
            <person name="Martin F."/>
            <person name="Grigoriev I.V."/>
            <person name="Stenlid J."/>
        </authorList>
    </citation>
    <scope>NUCLEOTIDE SEQUENCE [LARGE SCALE GENOMIC DNA]</scope>
    <source>
        <strain evidence="2 3">TC 32-1</strain>
    </source>
</reference>
<dbReference type="KEGG" id="hir:HETIRDRAFT_408734"/>
<gene>
    <name evidence="2" type="ORF">HETIRDRAFT_408734</name>
</gene>